<feature type="non-terminal residue" evidence="1">
    <location>
        <position position="1"/>
    </location>
</feature>
<dbReference type="EMBL" id="CAIIXF020000009">
    <property type="protein sequence ID" value="CAH1794594.1"/>
    <property type="molecule type" value="Genomic_DNA"/>
</dbReference>
<gene>
    <name evidence="1" type="ORF">OFUS_LOCUS19264</name>
</gene>
<name>A0A8S4PSQ9_OWEFU</name>
<evidence type="ECO:0000313" key="1">
    <source>
        <dbReference type="EMBL" id="CAH1794594.1"/>
    </source>
</evidence>
<protein>
    <submittedName>
        <fullName evidence="1">Uncharacterized protein</fullName>
    </submittedName>
</protein>
<dbReference type="AlphaFoldDB" id="A0A8S4PSQ9"/>
<evidence type="ECO:0000313" key="2">
    <source>
        <dbReference type="Proteomes" id="UP000749559"/>
    </source>
</evidence>
<organism evidence="1 2">
    <name type="scientific">Owenia fusiformis</name>
    <name type="common">Polychaete worm</name>
    <dbReference type="NCBI Taxonomy" id="6347"/>
    <lineage>
        <taxon>Eukaryota</taxon>
        <taxon>Metazoa</taxon>
        <taxon>Spiralia</taxon>
        <taxon>Lophotrochozoa</taxon>
        <taxon>Annelida</taxon>
        <taxon>Polychaeta</taxon>
        <taxon>Sedentaria</taxon>
        <taxon>Canalipalpata</taxon>
        <taxon>Sabellida</taxon>
        <taxon>Oweniida</taxon>
        <taxon>Oweniidae</taxon>
        <taxon>Owenia</taxon>
    </lineage>
</organism>
<accession>A0A8S4PSQ9</accession>
<reference evidence="1" key="1">
    <citation type="submission" date="2022-03" db="EMBL/GenBank/DDBJ databases">
        <authorList>
            <person name="Martin C."/>
        </authorList>
    </citation>
    <scope>NUCLEOTIDE SEQUENCE</scope>
</reference>
<proteinExistence type="predicted"/>
<keyword evidence="2" id="KW-1185">Reference proteome</keyword>
<comment type="caution">
    <text evidence="1">The sequence shown here is derived from an EMBL/GenBank/DDBJ whole genome shotgun (WGS) entry which is preliminary data.</text>
</comment>
<sequence>KQIELVPITDRSDAVKCHDDPIESYVDAVKKPHVQSTDGFTTVARKRQYRSTRNPQHRGLHGVRREKTCTLYVRNIAMESDETPGDLEKQMLDTMSQLNIRAYNVKVVKNKYADDTVGIRLNVTEENKYYLMYDYEWPEYVTCREWFRKSGPSYFGPRLRAKGVGDSIWSVNDDGN</sequence>
<dbReference type="Proteomes" id="UP000749559">
    <property type="component" value="Unassembled WGS sequence"/>
</dbReference>